<dbReference type="GO" id="GO:0006235">
    <property type="term" value="P:dTTP biosynthetic process"/>
    <property type="evidence" value="ECO:0007669"/>
    <property type="project" value="UniProtKB-UniRule"/>
</dbReference>
<dbReference type="GO" id="GO:0005829">
    <property type="term" value="C:cytosol"/>
    <property type="evidence" value="ECO:0007669"/>
    <property type="project" value="TreeGrafter"/>
</dbReference>
<evidence type="ECO:0000313" key="15">
    <source>
        <dbReference type="Proteomes" id="UP000238220"/>
    </source>
</evidence>
<dbReference type="NCBIfam" id="TIGR00041">
    <property type="entry name" value="DTMP_kinase"/>
    <property type="match status" value="1"/>
</dbReference>
<dbReference type="GO" id="GO:0005524">
    <property type="term" value="F:ATP binding"/>
    <property type="evidence" value="ECO:0007669"/>
    <property type="project" value="UniProtKB-UniRule"/>
</dbReference>
<sequence>MSRGRFITLEGGEGAGKSTHAAAIRDWLQARGREVVLTREPGGSPLAEEIRRVVLQPWAEGVGAESEVLLMFAARAAHLKATVLPALAAGRDVVCDRFIDSSYAYQGAGKGLGEQHIAALERLVLGDFRADLTLVFDLPPEQGLARARGRGEVNRFEDESLAYMGRVRECFLRRAAADPRRCVVIDAAPPLERVRESLHAVLEGRL</sequence>
<proteinExistence type="inferred from homology"/>
<dbReference type="GO" id="GO:0006233">
    <property type="term" value="P:dTDP biosynthetic process"/>
    <property type="evidence" value="ECO:0007669"/>
    <property type="project" value="InterPro"/>
</dbReference>
<dbReference type="Proteomes" id="UP000238220">
    <property type="component" value="Unassembled WGS sequence"/>
</dbReference>
<reference evidence="14 15" key="1">
    <citation type="submission" date="2018-02" db="EMBL/GenBank/DDBJ databases">
        <title>Genome sequencing of Solimonas sp. HR-BB.</title>
        <authorList>
            <person name="Lee Y."/>
            <person name="Jeon C.O."/>
        </authorList>
    </citation>
    <scope>NUCLEOTIDE SEQUENCE [LARGE SCALE GENOMIC DNA]</scope>
    <source>
        <strain evidence="14 15">HR-BB</strain>
    </source>
</reference>
<dbReference type="InterPro" id="IPR018095">
    <property type="entry name" value="Thymidylate_kin_CS"/>
</dbReference>
<organism evidence="14 15">
    <name type="scientific">Solimonas fluminis</name>
    <dbReference type="NCBI Taxonomy" id="2086571"/>
    <lineage>
        <taxon>Bacteria</taxon>
        <taxon>Pseudomonadati</taxon>
        <taxon>Pseudomonadota</taxon>
        <taxon>Gammaproteobacteria</taxon>
        <taxon>Nevskiales</taxon>
        <taxon>Nevskiaceae</taxon>
        <taxon>Solimonas</taxon>
    </lineage>
</organism>
<dbReference type="AlphaFoldDB" id="A0A2S5TDV7"/>
<feature type="binding site" evidence="12">
    <location>
        <begin position="11"/>
        <end position="18"/>
    </location>
    <ligand>
        <name>ATP</name>
        <dbReference type="ChEBI" id="CHEBI:30616"/>
    </ligand>
</feature>
<dbReference type="EC" id="2.7.4.9" evidence="2 12"/>
<evidence type="ECO:0000256" key="4">
    <source>
        <dbReference type="ARBA" id="ARBA00022679"/>
    </source>
</evidence>
<evidence type="ECO:0000256" key="12">
    <source>
        <dbReference type="HAMAP-Rule" id="MF_00165"/>
    </source>
</evidence>
<dbReference type="OrthoDB" id="9774907at2"/>
<dbReference type="GO" id="GO:0006227">
    <property type="term" value="P:dUDP biosynthetic process"/>
    <property type="evidence" value="ECO:0007669"/>
    <property type="project" value="TreeGrafter"/>
</dbReference>
<feature type="domain" description="Thymidylate kinase-like" evidence="13">
    <location>
        <begin position="9"/>
        <end position="197"/>
    </location>
</feature>
<comment type="catalytic activity">
    <reaction evidence="10 12">
        <text>dTMP + ATP = dTDP + ADP</text>
        <dbReference type="Rhea" id="RHEA:13517"/>
        <dbReference type="ChEBI" id="CHEBI:30616"/>
        <dbReference type="ChEBI" id="CHEBI:58369"/>
        <dbReference type="ChEBI" id="CHEBI:63528"/>
        <dbReference type="ChEBI" id="CHEBI:456216"/>
        <dbReference type="EC" id="2.7.4.9"/>
    </reaction>
</comment>
<accession>A0A2S5TDV7</accession>
<keyword evidence="4 12" id="KW-0808">Transferase</keyword>
<evidence type="ECO:0000256" key="9">
    <source>
        <dbReference type="ARBA" id="ARBA00029962"/>
    </source>
</evidence>
<evidence type="ECO:0000256" key="8">
    <source>
        <dbReference type="ARBA" id="ARBA00022840"/>
    </source>
</evidence>
<dbReference type="GO" id="GO:0004798">
    <property type="term" value="F:dTMP kinase activity"/>
    <property type="evidence" value="ECO:0007669"/>
    <property type="project" value="UniProtKB-UniRule"/>
</dbReference>
<dbReference type="HAMAP" id="MF_00165">
    <property type="entry name" value="Thymidylate_kinase"/>
    <property type="match status" value="1"/>
</dbReference>
<dbReference type="EMBL" id="PSNW01000008">
    <property type="protein sequence ID" value="PPE73171.1"/>
    <property type="molecule type" value="Genomic_DNA"/>
</dbReference>
<name>A0A2S5TDV7_9GAMM</name>
<dbReference type="Gene3D" id="3.40.50.300">
    <property type="entry name" value="P-loop containing nucleotide triphosphate hydrolases"/>
    <property type="match status" value="1"/>
</dbReference>
<evidence type="ECO:0000256" key="10">
    <source>
        <dbReference type="ARBA" id="ARBA00048743"/>
    </source>
</evidence>
<evidence type="ECO:0000259" key="13">
    <source>
        <dbReference type="Pfam" id="PF02223"/>
    </source>
</evidence>
<dbReference type="InterPro" id="IPR027417">
    <property type="entry name" value="P-loop_NTPase"/>
</dbReference>
<comment type="similarity">
    <text evidence="1 12">Belongs to the thymidylate kinase family.</text>
</comment>
<dbReference type="RefSeq" id="WP_104231210.1">
    <property type="nucleotide sequence ID" value="NZ_PSNW01000008.1"/>
</dbReference>
<dbReference type="InterPro" id="IPR018094">
    <property type="entry name" value="Thymidylate_kinase"/>
</dbReference>
<evidence type="ECO:0000313" key="14">
    <source>
        <dbReference type="EMBL" id="PPE73171.1"/>
    </source>
</evidence>
<dbReference type="FunFam" id="3.40.50.300:FF:000225">
    <property type="entry name" value="Thymidylate kinase"/>
    <property type="match status" value="1"/>
</dbReference>
<keyword evidence="5 12" id="KW-0545">Nucleotide biosynthesis</keyword>
<keyword evidence="6 12" id="KW-0547">Nucleotide-binding</keyword>
<protein>
    <recommendedName>
        <fullName evidence="3 12">Thymidylate kinase</fullName>
        <ecNumber evidence="2 12">2.7.4.9</ecNumber>
    </recommendedName>
    <alternativeName>
        <fullName evidence="9 12">dTMP kinase</fullName>
    </alternativeName>
</protein>
<evidence type="ECO:0000256" key="1">
    <source>
        <dbReference type="ARBA" id="ARBA00009776"/>
    </source>
</evidence>
<evidence type="ECO:0000256" key="3">
    <source>
        <dbReference type="ARBA" id="ARBA00017144"/>
    </source>
</evidence>
<dbReference type="PANTHER" id="PTHR10344:SF4">
    <property type="entry name" value="UMP-CMP KINASE 2, MITOCHONDRIAL"/>
    <property type="match status" value="1"/>
</dbReference>
<comment type="function">
    <text evidence="11 12">Phosphorylation of dTMP to form dTDP in both de novo and salvage pathways of dTTP synthesis.</text>
</comment>
<comment type="caution">
    <text evidence="14">The sequence shown here is derived from an EMBL/GenBank/DDBJ whole genome shotgun (WGS) entry which is preliminary data.</text>
</comment>
<dbReference type="PANTHER" id="PTHR10344">
    <property type="entry name" value="THYMIDYLATE KINASE"/>
    <property type="match status" value="1"/>
</dbReference>
<keyword evidence="15" id="KW-1185">Reference proteome</keyword>
<keyword evidence="8 12" id="KW-0067">ATP-binding</keyword>
<evidence type="ECO:0000256" key="11">
    <source>
        <dbReference type="ARBA" id="ARBA00057735"/>
    </source>
</evidence>
<evidence type="ECO:0000256" key="2">
    <source>
        <dbReference type="ARBA" id="ARBA00012980"/>
    </source>
</evidence>
<evidence type="ECO:0000256" key="5">
    <source>
        <dbReference type="ARBA" id="ARBA00022727"/>
    </source>
</evidence>
<dbReference type="CDD" id="cd01672">
    <property type="entry name" value="TMPK"/>
    <property type="match status" value="1"/>
</dbReference>
<gene>
    <name evidence="12" type="primary">tmk</name>
    <name evidence="14" type="ORF">C3942_15245</name>
</gene>
<evidence type="ECO:0000256" key="7">
    <source>
        <dbReference type="ARBA" id="ARBA00022777"/>
    </source>
</evidence>
<dbReference type="InterPro" id="IPR039430">
    <property type="entry name" value="Thymidylate_kin-like_dom"/>
</dbReference>
<evidence type="ECO:0000256" key="6">
    <source>
        <dbReference type="ARBA" id="ARBA00022741"/>
    </source>
</evidence>
<dbReference type="PROSITE" id="PS01331">
    <property type="entry name" value="THYMIDYLATE_KINASE"/>
    <property type="match status" value="1"/>
</dbReference>
<keyword evidence="7 12" id="KW-0418">Kinase</keyword>
<dbReference type="SUPFAM" id="SSF52540">
    <property type="entry name" value="P-loop containing nucleoside triphosphate hydrolases"/>
    <property type="match status" value="1"/>
</dbReference>
<dbReference type="Pfam" id="PF02223">
    <property type="entry name" value="Thymidylate_kin"/>
    <property type="match status" value="1"/>
</dbReference>